<dbReference type="EMBL" id="CP009910">
    <property type="protein sequence ID" value="AJA89996.1"/>
    <property type="molecule type" value="Genomic_DNA"/>
</dbReference>
<dbReference type="KEGG" id="bchi:OY14_00770"/>
<dbReference type="Pfam" id="PF24960">
    <property type="entry name" value="BB0158"/>
    <property type="match status" value="1"/>
</dbReference>
<gene>
    <name evidence="2" type="ORF">OY14_00770</name>
</gene>
<dbReference type="InterPro" id="IPR056668">
    <property type="entry name" value="BB0158-like"/>
</dbReference>
<proteinExistence type="predicted"/>
<protein>
    <recommendedName>
        <fullName evidence="1">Outer surface lipoprotein BB0158 domain-containing protein</fullName>
    </recommendedName>
</protein>
<reference evidence="2 3" key="1">
    <citation type="journal article" date="2015" name="Genome Announc.">
        <title>Genome Sequence of Borrelia chilensis VA1, a South American Member of the Lyme Borreliosis Group.</title>
        <authorList>
            <person name="Huang W."/>
            <person name="Ojaimi C."/>
            <person name="Fallon J.T."/>
            <person name="Travisany D."/>
            <person name="Maass A."/>
            <person name="Ivanova L."/>
            <person name="Tomova A."/>
            <person name="Gonzalez-Acuna D."/>
            <person name="Godfrey H.P."/>
            <person name="Cabello F.C."/>
        </authorList>
    </citation>
    <scope>NUCLEOTIDE SEQUENCE [LARGE SCALE GENOMIC DNA]</scope>
    <source>
        <strain evidence="2 3">VA1</strain>
    </source>
</reference>
<feature type="domain" description="Outer surface lipoprotein BB0158" evidence="1">
    <location>
        <begin position="45"/>
        <end position="215"/>
    </location>
</feature>
<sequence>MSLKKFILTLIIFSLAKNIFSKNEINIFENNNYIVKENIKTSLKKLKQNFLLASVDIAISQPYMELVDLNGNAIKELDGISYSFINAFSKIGSSAIISFDLSDEASKKYKITKLEFLSPDEGNFISHLSILTSGKQQSKKDLSKDAYSFGTLKTESLSQTIAGYYKNSNWYYILATITVENNTSNEVQTYQIRINPKIYNDFQKELRSHFKGNKIKNFPIPVTEQITN</sequence>
<name>A0A0A7UUM4_9SPIR</name>
<dbReference type="STRING" id="1245910.OY14_00770"/>
<evidence type="ECO:0000313" key="2">
    <source>
        <dbReference type="EMBL" id="AJA89996.1"/>
    </source>
</evidence>
<dbReference type="HOGENOM" id="CLU_1233077_0_0_12"/>
<accession>A0A0A7UUM4</accession>
<dbReference type="AlphaFoldDB" id="A0A0A7UUM4"/>
<dbReference type="Proteomes" id="UP000030940">
    <property type="component" value="Chromosome"/>
</dbReference>
<organism evidence="2 3">
    <name type="scientific">Borreliella chilensis</name>
    <dbReference type="NCBI Taxonomy" id="1245910"/>
    <lineage>
        <taxon>Bacteria</taxon>
        <taxon>Pseudomonadati</taxon>
        <taxon>Spirochaetota</taxon>
        <taxon>Spirochaetia</taxon>
        <taxon>Spirochaetales</taxon>
        <taxon>Borreliaceae</taxon>
        <taxon>Borreliella</taxon>
    </lineage>
</organism>
<evidence type="ECO:0000259" key="1">
    <source>
        <dbReference type="Pfam" id="PF24960"/>
    </source>
</evidence>
<evidence type="ECO:0000313" key="3">
    <source>
        <dbReference type="Proteomes" id="UP000030940"/>
    </source>
</evidence>
<keyword evidence="3" id="KW-1185">Reference proteome</keyword>